<gene>
    <name evidence="2" type="ORF">OJ997_33590</name>
</gene>
<feature type="transmembrane region" description="Helical" evidence="1">
    <location>
        <begin position="12"/>
        <end position="30"/>
    </location>
</feature>
<reference evidence="2" key="1">
    <citation type="submission" date="2022-10" db="EMBL/GenBank/DDBJ databases">
        <title>The WGS of Solirubrobacter phytolaccae KCTC 29190.</title>
        <authorList>
            <person name="Jiang Z."/>
        </authorList>
    </citation>
    <scope>NUCLEOTIDE SEQUENCE</scope>
    <source>
        <strain evidence="2">KCTC 29190</strain>
    </source>
</reference>
<dbReference type="EMBL" id="JAPDDP010000106">
    <property type="protein sequence ID" value="MDA0185287.1"/>
    <property type="molecule type" value="Genomic_DNA"/>
</dbReference>
<proteinExistence type="predicted"/>
<keyword evidence="1" id="KW-1133">Transmembrane helix</keyword>
<keyword evidence="1" id="KW-0812">Transmembrane</keyword>
<accession>A0A9X3NHP8</accession>
<evidence type="ECO:0000313" key="3">
    <source>
        <dbReference type="Proteomes" id="UP001147653"/>
    </source>
</evidence>
<dbReference type="Proteomes" id="UP001147653">
    <property type="component" value="Unassembled WGS sequence"/>
</dbReference>
<organism evidence="2 3">
    <name type="scientific">Solirubrobacter phytolaccae</name>
    <dbReference type="NCBI Taxonomy" id="1404360"/>
    <lineage>
        <taxon>Bacteria</taxon>
        <taxon>Bacillati</taxon>
        <taxon>Actinomycetota</taxon>
        <taxon>Thermoleophilia</taxon>
        <taxon>Solirubrobacterales</taxon>
        <taxon>Solirubrobacteraceae</taxon>
        <taxon>Solirubrobacter</taxon>
    </lineage>
</organism>
<protein>
    <submittedName>
        <fullName evidence="2">Uncharacterized protein</fullName>
    </submittedName>
</protein>
<evidence type="ECO:0000313" key="2">
    <source>
        <dbReference type="EMBL" id="MDA0185287.1"/>
    </source>
</evidence>
<keyword evidence="3" id="KW-1185">Reference proteome</keyword>
<keyword evidence="1" id="KW-0472">Membrane</keyword>
<dbReference type="AlphaFoldDB" id="A0A9X3NHP8"/>
<evidence type="ECO:0000256" key="1">
    <source>
        <dbReference type="SAM" id="Phobius"/>
    </source>
</evidence>
<comment type="caution">
    <text evidence="2">The sequence shown here is derived from an EMBL/GenBank/DDBJ whole genome shotgun (WGS) entry which is preliminary data.</text>
</comment>
<dbReference type="RefSeq" id="WP_270029782.1">
    <property type="nucleotide sequence ID" value="NZ_JAPDDP010000106.1"/>
</dbReference>
<sequence length="47" mass="5180">MMLFAHPGHWAAQLLYLAPVAAMIGALLWARFRGPSAETVPDEDEEV</sequence>
<name>A0A9X3NHP8_9ACTN</name>